<dbReference type="SUPFAM" id="SSF53098">
    <property type="entry name" value="Ribonuclease H-like"/>
    <property type="match status" value="1"/>
</dbReference>
<reference evidence="3 4" key="1">
    <citation type="journal article" date="2020" name="Microorganisms">
        <title>Osmotic Adaptation and Compatible Solute Biosynthesis of Phototrophic Bacteria as Revealed from Genome Analyses.</title>
        <authorList>
            <person name="Imhoff J.F."/>
            <person name="Rahn T."/>
            <person name="Kunzel S."/>
            <person name="Keller A."/>
            <person name="Neulinger S.C."/>
        </authorList>
    </citation>
    <scope>NUCLEOTIDE SEQUENCE [LARGE SCALE GENOMIC DNA]</scope>
    <source>
        <strain evidence="3 4">DSM 21303</strain>
    </source>
</reference>
<protein>
    <recommendedName>
        <fullName evidence="2">Transposase IS4-like domain-containing protein</fullName>
    </recommendedName>
</protein>
<feature type="transmembrane region" description="Helical" evidence="1">
    <location>
        <begin position="165"/>
        <end position="186"/>
    </location>
</feature>
<dbReference type="GO" id="GO:0006313">
    <property type="term" value="P:DNA transposition"/>
    <property type="evidence" value="ECO:0007669"/>
    <property type="project" value="InterPro"/>
</dbReference>
<dbReference type="InterPro" id="IPR012337">
    <property type="entry name" value="RNaseH-like_sf"/>
</dbReference>
<name>A0A9X0WJI7_9GAMM</name>
<dbReference type="EMBL" id="NRSD01000016">
    <property type="protein sequence ID" value="MBK1645869.1"/>
    <property type="molecule type" value="Genomic_DNA"/>
</dbReference>
<keyword evidence="1" id="KW-0472">Membrane</keyword>
<dbReference type="Pfam" id="PF01609">
    <property type="entry name" value="DDE_Tnp_1"/>
    <property type="match status" value="1"/>
</dbReference>
<organism evidence="3 4">
    <name type="scientific">Thiocapsa imhoffii</name>
    <dbReference type="NCBI Taxonomy" id="382777"/>
    <lineage>
        <taxon>Bacteria</taxon>
        <taxon>Pseudomonadati</taxon>
        <taxon>Pseudomonadota</taxon>
        <taxon>Gammaproteobacteria</taxon>
        <taxon>Chromatiales</taxon>
        <taxon>Chromatiaceae</taxon>
        <taxon>Thiocapsa</taxon>
    </lineage>
</organism>
<evidence type="ECO:0000256" key="1">
    <source>
        <dbReference type="SAM" id="Phobius"/>
    </source>
</evidence>
<dbReference type="Proteomes" id="UP001138802">
    <property type="component" value="Unassembled WGS sequence"/>
</dbReference>
<dbReference type="PANTHER" id="PTHR35404:SF8">
    <property type="entry name" value="TRANSPOSASE OF TN10"/>
    <property type="match status" value="1"/>
</dbReference>
<comment type="caution">
    <text evidence="3">The sequence shown here is derived from an EMBL/GenBank/DDBJ whole genome shotgun (WGS) entry which is preliminary data.</text>
</comment>
<sequence length="253" mass="27879">MGGSIFVAESGSVLVAIDSEVRALGWRWVGRVRGRDFVRLTSRWTSCKTLFGRATATPTALGEGEWVRSNPLRAVFALVRRAPKGRRGKTAFGRRARSKASTQNARSAKEPWLLVASTRFAAWPATRLVRLYAQRMQIELSFRDMKSQHFGEGLECSASRGTERFTVLVLIASLAAVLLWLIGTAVERAGIHRRLHPGNGKRRVYSRIFLARLLLVLDSTRDVLDEVLTTIAPPDQWVASDHDGLLADGAGGG</sequence>
<feature type="domain" description="Transposase IS4-like" evidence="2">
    <location>
        <begin position="84"/>
        <end position="172"/>
    </location>
</feature>
<dbReference type="InterPro" id="IPR002559">
    <property type="entry name" value="Transposase_11"/>
</dbReference>
<keyword evidence="1" id="KW-0812">Transmembrane</keyword>
<keyword evidence="1" id="KW-1133">Transmembrane helix</keyword>
<evidence type="ECO:0000313" key="3">
    <source>
        <dbReference type="EMBL" id="MBK1645869.1"/>
    </source>
</evidence>
<dbReference type="PANTHER" id="PTHR35404">
    <property type="entry name" value="TRANSPOSASE OF TN10"/>
    <property type="match status" value="1"/>
</dbReference>
<evidence type="ECO:0000259" key="2">
    <source>
        <dbReference type="Pfam" id="PF01609"/>
    </source>
</evidence>
<dbReference type="GO" id="GO:0003677">
    <property type="term" value="F:DNA binding"/>
    <property type="evidence" value="ECO:0007669"/>
    <property type="project" value="InterPro"/>
</dbReference>
<dbReference type="GO" id="GO:0004803">
    <property type="term" value="F:transposase activity"/>
    <property type="evidence" value="ECO:0007669"/>
    <property type="project" value="InterPro"/>
</dbReference>
<proteinExistence type="predicted"/>
<dbReference type="AlphaFoldDB" id="A0A9X0WJI7"/>
<gene>
    <name evidence="3" type="ORF">CKO25_14665</name>
</gene>
<evidence type="ECO:0000313" key="4">
    <source>
        <dbReference type="Proteomes" id="UP001138802"/>
    </source>
</evidence>
<keyword evidence="4" id="KW-1185">Reference proteome</keyword>
<accession>A0A9X0WJI7</accession>